<dbReference type="FunFam" id="3.40.50.2300:FF:000001">
    <property type="entry name" value="DNA-binding response regulator PhoB"/>
    <property type="match status" value="1"/>
</dbReference>
<keyword evidence="5" id="KW-0238">DNA-binding</keyword>
<dbReference type="Proteomes" id="UP000049127">
    <property type="component" value="Unassembled WGS sequence"/>
</dbReference>
<organism evidence="8 9">
    <name type="scientific">Paraclostridium sordellii</name>
    <name type="common">Clostridium sordellii</name>
    <dbReference type="NCBI Taxonomy" id="1505"/>
    <lineage>
        <taxon>Bacteria</taxon>
        <taxon>Bacillati</taxon>
        <taxon>Bacillota</taxon>
        <taxon>Clostridia</taxon>
        <taxon>Peptostreptococcales</taxon>
        <taxon>Peptostreptococcaceae</taxon>
        <taxon>Paraclostridium</taxon>
    </lineage>
</organism>
<dbReference type="eggNOG" id="COG0745">
    <property type="taxonomic scope" value="Bacteria"/>
</dbReference>
<keyword evidence="2" id="KW-0597">Phosphoprotein</keyword>
<dbReference type="SMART" id="SM00448">
    <property type="entry name" value="REC"/>
    <property type="match status" value="1"/>
</dbReference>
<dbReference type="Pfam" id="PF00072">
    <property type="entry name" value="Response_reg"/>
    <property type="match status" value="1"/>
</dbReference>
<dbReference type="GO" id="GO:0000156">
    <property type="term" value="F:phosphorelay response regulator activity"/>
    <property type="evidence" value="ECO:0007669"/>
    <property type="project" value="TreeGrafter"/>
</dbReference>
<dbReference type="RefSeq" id="WP_021129920.1">
    <property type="nucleotide sequence ID" value="NZ_CDLJ01000002.1"/>
</dbReference>
<gene>
    <name evidence="8" type="primary">yycF_4</name>
    <name evidence="8" type="ORF">R28058_11581</name>
</gene>
<evidence type="ECO:0000256" key="4">
    <source>
        <dbReference type="ARBA" id="ARBA00023015"/>
    </source>
</evidence>
<dbReference type="EMBL" id="CEKZ01000003">
    <property type="protein sequence ID" value="CEQ03425.1"/>
    <property type="molecule type" value="Genomic_DNA"/>
</dbReference>
<dbReference type="Gene3D" id="1.10.10.10">
    <property type="entry name" value="Winged helix-like DNA-binding domain superfamily/Winged helix DNA-binding domain"/>
    <property type="match status" value="1"/>
</dbReference>
<evidence type="ECO:0000256" key="5">
    <source>
        <dbReference type="ARBA" id="ARBA00023125"/>
    </source>
</evidence>
<dbReference type="GO" id="GO:0005829">
    <property type="term" value="C:cytosol"/>
    <property type="evidence" value="ECO:0007669"/>
    <property type="project" value="TreeGrafter"/>
</dbReference>
<dbReference type="InterPro" id="IPR001789">
    <property type="entry name" value="Sig_transdc_resp-reg_receiver"/>
</dbReference>
<keyword evidence="3" id="KW-0902">Two-component regulatory system</keyword>
<keyword evidence="6" id="KW-0804">Transcription</keyword>
<sequence>MNNKILIIEDDIEISNMLNDYISKNNYDTYIARDGINGIKITKEKNPDLIILDIMLPYKSGDEVLREIRKFSNAPVIILSAKESIQMKVDLLKIGADDYVVKPFDLSELLARIETNLKRYVKSFNQTIIYNYKNLTLNYDLKEVLVGKELIKLTSKEFEILYLLIKYPNKVFSKKNLYEAVWEDMYTYDNDTINTHISNIRKKINIDLIETVWGMGYKLK</sequence>
<evidence type="ECO:0000256" key="6">
    <source>
        <dbReference type="ARBA" id="ARBA00023163"/>
    </source>
</evidence>
<dbReference type="CDD" id="cd00383">
    <property type="entry name" value="trans_reg_C"/>
    <property type="match status" value="1"/>
</dbReference>
<dbReference type="PATRIC" id="fig|1505.7.peg.1419"/>
<dbReference type="InterPro" id="IPR011006">
    <property type="entry name" value="CheY-like_superfamily"/>
</dbReference>
<dbReference type="OrthoDB" id="1655504at2"/>
<evidence type="ECO:0000256" key="1">
    <source>
        <dbReference type="ARBA" id="ARBA00018672"/>
    </source>
</evidence>
<dbReference type="PROSITE" id="PS50110">
    <property type="entry name" value="RESPONSE_REGULATORY"/>
    <property type="match status" value="1"/>
</dbReference>
<dbReference type="SMART" id="SM00862">
    <property type="entry name" value="Trans_reg_C"/>
    <property type="match status" value="1"/>
</dbReference>
<evidence type="ECO:0000256" key="3">
    <source>
        <dbReference type="ARBA" id="ARBA00023012"/>
    </source>
</evidence>
<dbReference type="GO" id="GO:0000976">
    <property type="term" value="F:transcription cis-regulatory region binding"/>
    <property type="evidence" value="ECO:0007669"/>
    <property type="project" value="TreeGrafter"/>
</dbReference>
<dbReference type="PANTHER" id="PTHR48111">
    <property type="entry name" value="REGULATOR OF RPOS"/>
    <property type="match status" value="1"/>
</dbReference>
<dbReference type="InterPro" id="IPR036388">
    <property type="entry name" value="WH-like_DNA-bd_sf"/>
</dbReference>
<dbReference type="Pfam" id="PF00486">
    <property type="entry name" value="Trans_reg_C"/>
    <property type="match status" value="1"/>
</dbReference>
<dbReference type="SUPFAM" id="SSF52172">
    <property type="entry name" value="CheY-like"/>
    <property type="match status" value="1"/>
</dbReference>
<dbReference type="InterPro" id="IPR039420">
    <property type="entry name" value="WalR-like"/>
</dbReference>
<dbReference type="GO" id="GO:0032993">
    <property type="term" value="C:protein-DNA complex"/>
    <property type="evidence" value="ECO:0007669"/>
    <property type="project" value="TreeGrafter"/>
</dbReference>
<reference evidence="8 9" key="1">
    <citation type="submission" date="2015-01" db="EMBL/GenBank/DDBJ databases">
        <authorList>
            <person name="Aslett A.Martin."/>
            <person name="De Silva Nishadi"/>
        </authorList>
    </citation>
    <scope>NUCLEOTIDE SEQUENCE [LARGE SCALE GENOMIC DNA]</scope>
    <source>
        <strain evidence="8 9">R28058</strain>
    </source>
</reference>
<name>A0A0A8W7S2_PARSO</name>
<dbReference type="Gene3D" id="3.40.50.2300">
    <property type="match status" value="1"/>
</dbReference>
<accession>A0A0A8W7S2</accession>
<proteinExistence type="predicted"/>
<dbReference type="InterPro" id="IPR001867">
    <property type="entry name" value="OmpR/PhoB-type_DNA-bd"/>
</dbReference>
<comment type="function">
    <text evidence="7">May play the central regulatory role in sporulation. It may be an element of the effector pathway responsible for the activation of sporulation genes in response to nutritional stress. Spo0A may act in concert with spo0H (a sigma factor) to control the expression of some genes that are critical to the sporulation process.</text>
</comment>
<evidence type="ECO:0000256" key="2">
    <source>
        <dbReference type="ARBA" id="ARBA00022553"/>
    </source>
</evidence>
<dbReference type="Gene3D" id="6.10.250.690">
    <property type="match status" value="1"/>
</dbReference>
<dbReference type="AlphaFoldDB" id="A0A0A8W7S2"/>
<evidence type="ECO:0000256" key="7">
    <source>
        <dbReference type="ARBA" id="ARBA00024867"/>
    </source>
</evidence>
<keyword evidence="4" id="KW-0805">Transcription regulation</keyword>
<evidence type="ECO:0000313" key="8">
    <source>
        <dbReference type="EMBL" id="CEQ03425.1"/>
    </source>
</evidence>
<evidence type="ECO:0000313" key="9">
    <source>
        <dbReference type="Proteomes" id="UP000049127"/>
    </source>
</evidence>
<dbReference type="GO" id="GO:0006355">
    <property type="term" value="P:regulation of DNA-templated transcription"/>
    <property type="evidence" value="ECO:0007669"/>
    <property type="project" value="InterPro"/>
</dbReference>
<dbReference type="PROSITE" id="PS51755">
    <property type="entry name" value="OMPR_PHOB"/>
    <property type="match status" value="1"/>
</dbReference>
<protein>
    <recommendedName>
        <fullName evidence="1">Stage 0 sporulation protein A homolog</fullName>
    </recommendedName>
</protein>
<dbReference type="PANTHER" id="PTHR48111:SF2">
    <property type="entry name" value="RESPONSE REGULATOR SAER"/>
    <property type="match status" value="1"/>
</dbReference>